<dbReference type="Proteomes" id="UP000287872">
    <property type="component" value="Unassembled WGS sequence"/>
</dbReference>
<feature type="domain" description="NADH:flavin oxidoreductase/NADH oxidase N-terminal" evidence="6">
    <location>
        <begin position="3"/>
        <end position="326"/>
    </location>
</feature>
<evidence type="ECO:0000256" key="4">
    <source>
        <dbReference type="ARBA" id="ARBA00022857"/>
    </source>
</evidence>
<dbReference type="SUPFAM" id="SSF51395">
    <property type="entry name" value="FMN-linked oxidoreductases"/>
    <property type="match status" value="1"/>
</dbReference>
<protein>
    <submittedName>
        <fullName evidence="7">NADPH dehydrogenase</fullName>
    </submittedName>
</protein>
<dbReference type="OrthoDB" id="9772736at2"/>
<name>A0A401UJY8_9CLOT</name>
<dbReference type="PANTHER" id="PTHR43303:SF4">
    <property type="entry name" value="NADPH DEHYDROGENASE C23G7.10C-RELATED"/>
    <property type="match status" value="1"/>
</dbReference>
<evidence type="ECO:0000259" key="6">
    <source>
        <dbReference type="Pfam" id="PF00724"/>
    </source>
</evidence>
<reference evidence="7 8" key="1">
    <citation type="submission" date="2018-11" db="EMBL/GenBank/DDBJ databases">
        <title>Genome sequencing and assembly of Clostridium tagluense strain A121.</title>
        <authorList>
            <person name="Murakami T."/>
            <person name="Segawa T."/>
            <person name="Shcherbakova V.A."/>
            <person name="Mori H."/>
            <person name="Yoshimura Y."/>
        </authorList>
    </citation>
    <scope>NUCLEOTIDE SEQUENCE [LARGE SCALE GENOMIC DNA]</scope>
    <source>
        <strain evidence="7 8">A121</strain>
    </source>
</reference>
<dbReference type="Gene3D" id="3.20.20.70">
    <property type="entry name" value="Aldolase class I"/>
    <property type="match status" value="1"/>
</dbReference>
<gene>
    <name evidence="7" type="primary">namA</name>
    <name evidence="7" type="ORF">Ctaglu_14930</name>
</gene>
<dbReference type="PANTHER" id="PTHR43303">
    <property type="entry name" value="NADPH DEHYDROGENASE C23G7.10C-RELATED"/>
    <property type="match status" value="1"/>
</dbReference>
<keyword evidence="4" id="KW-0521">NADP</keyword>
<evidence type="ECO:0000256" key="2">
    <source>
        <dbReference type="ARBA" id="ARBA00022630"/>
    </source>
</evidence>
<dbReference type="GO" id="GO:0050661">
    <property type="term" value="F:NADP binding"/>
    <property type="evidence" value="ECO:0007669"/>
    <property type="project" value="InterPro"/>
</dbReference>
<dbReference type="GO" id="GO:0010181">
    <property type="term" value="F:FMN binding"/>
    <property type="evidence" value="ECO:0007669"/>
    <property type="project" value="InterPro"/>
</dbReference>
<dbReference type="Pfam" id="PF00724">
    <property type="entry name" value="Oxidored_FMN"/>
    <property type="match status" value="1"/>
</dbReference>
<dbReference type="InterPro" id="IPR001155">
    <property type="entry name" value="OxRdtase_FMN_N"/>
</dbReference>
<dbReference type="GO" id="GO:0003959">
    <property type="term" value="F:NADPH dehydrogenase activity"/>
    <property type="evidence" value="ECO:0007669"/>
    <property type="project" value="InterPro"/>
</dbReference>
<evidence type="ECO:0000313" key="8">
    <source>
        <dbReference type="Proteomes" id="UP000287872"/>
    </source>
</evidence>
<organism evidence="7 8">
    <name type="scientific">Clostridium tagluense</name>
    <dbReference type="NCBI Taxonomy" id="360422"/>
    <lineage>
        <taxon>Bacteria</taxon>
        <taxon>Bacillati</taxon>
        <taxon>Bacillota</taxon>
        <taxon>Clostridia</taxon>
        <taxon>Eubacteriales</taxon>
        <taxon>Clostridiaceae</taxon>
        <taxon>Clostridium</taxon>
    </lineage>
</organism>
<proteinExistence type="predicted"/>
<dbReference type="RefSeq" id="WP_124999708.1">
    <property type="nucleotide sequence ID" value="NZ_BHYK01000007.1"/>
</dbReference>
<evidence type="ECO:0000256" key="3">
    <source>
        <dbReference type="ARBA" id="ARBA00022643"/>
    </source>
</evidence>
<evidence type="ECO:0000256" key="1">
    <source>
        <dbReference type="ARBA" id="ARBA00001917"/>
    </source>
</evidence>
<keyword evidence="2" id="KW-0285">Flavoprotein</keyword>
<dbReference type="InterPro" id="IPR013785">
    <property type="entry name" value="Aldolase_TIM"/>
</dbReference>
<evidence type="ECO:0000256" key="5">
    <source>
        <dbReference type="ARBA" id="ARBA00023002"/>
    </source>
</evidence>
<comment type="cofactor">
    <cofactor evidence="1">
        <name>FMN</name>
        <dbReference type="ChEBI" id="CHEBI:58210"/>
    </cofactor>
</comment>
<keyword evidence="8" id="KW-1185">Reference proteome</keyword>
<keyword evidence="3" id="KW-0288">FMN</keyword>
<sequence length="347" mass="38642">MSKLFSNFKIKDMDLKNRIVMAPMCMDSCNDEDGLANNWHFVHYSTRAIGGVGLIIVESTGIEPGGRITDKDLGIWSEEHVKKLSNIVNECHKYGAKIGIQINHAGRKSETLSYPIIAPSPIAFNEHYRLPNEMTKDDIKNTIILFKSAAKRSLAAGFDLLELHGAHGYLIGQFLSPLTNKRKDEYGGSNENRVRFLREIIDAVKTVWPQTKPLQLRVSAEDYAEGGNTAKDTATLINLIKDMGIDIVNVSSGGTVPASISTYPGYQICYSEIIKNQCNIATIAGGLITSPLMAEEILNNKRSDLVYLGRELLRNPYWTFTAASQLGESIKWPIQYERSNIVRKNGF</sequence>
<accession>A0A401UJY8</accession>
<dbReference type="AlphaFoldDB" id="A0A401UJY8"/>
<dbReference type="NCBIfam" id="NF010047">
    <property type="entry name" value="PRK13523.1"/>
    <property type="match status" value="1"/>
</dbReference>
<comment type="caution">
    <text evidence="7">The sequence shown here is derived from an EMBL/GenBank/DDBJ whole genome shotgun (WGS) entry which is preliminary data.</text>
</comment>
<keyword evidence="5" id="KW-0560">Oxidoreductase</keyword>
<dbReference type="InterPro" id="IPR044152">
    <property type="entry name" value="YqjM-like"/>
</dbReference>
<dbReference type="CDD" id="cd02932">
    <property type="entry name" value="OYE_YqiM_FMN"/>
    <property type="match status" value="1"/>
</dbReference>
<evidence type="ECO:0000313" key="7">
    <source>
        <dbReference type="EMBL" id="GCD09870.1"/>
    </source>
</evidence>
<dbReference type="EMBL" id="BHYK01000007">
    <property type="protein sequence ID" value="GCD09870.1"/>
    <property type="molecule type" value="Genomic_DNA"/>
</dbReference>